<sequence>MHRCIPCLGPSDERPRSRVSHLLLAFSVTVFGGLLASLPAPAQAQMLPITGAARNFPEAAVRGTLVVTGQGMAEVNGKALRMAPGMRLFNAENALVMLHTVIGQKLTVNYLIEQSTGLLLTAWVLSSAEAAQERKSNTVR</sequence>
<organism evidence="1 2">
    <name type="scientific">Giesbergeria anulus</name>
    <dbReference type="NCBI Taxonomy" id="180197"/>
    <lineage>
        <taxon>Bacteria</taxon>
        <taxon>Pseudomonadati</taxon>
        <taxon>Pseudomonadota</taxon>
        <taxon>Betaproteobacteria</taxon>
        <taxon>Burkholderiales</taxon>
        <taxon>Comamonadaceae</taxon>
        <taxon>Giesbergeria</taxon>
    </lineage>
</organism>
<gene>
    <name evidence="1" type="ORF">SAMN02982919_01751</name>
</gene>
<evidence type="ECO:0000313" key="2">
    <source>
        <dbReference type="Proteomes" id="UP000199766"/>
    </source>
</evidence>
<accession>A0A1H9LFV4</accession>
<evidence type="ECO:0000313" key="1">
    <source>
        <dbReference type="EMBL" id="SER10260.1"/>
    </source>
</evidence>
<keyword evidence="2" id="KW-1185">Reference proteome</keyword>
<reference evidence="1 2" key="1">
    <citation type="submission" date="2016-10" db="EMBL/GenBank/DDBJ databases">
        <authorList>
            <person name="de Groot N.N."/>
        </authorList>
    </citation>
    <scope>NUCLEOTIDE SEQUENCE [LARGE SCALE GENOMIC DNA]</scope>
    <source>
        <strain evidence="1 2">ATCC 35958</strain>
    </source>
</reference>
<dbReference type="AlphaFoldDB" id="A0A1H9LFV4"/>
<protein>
    <submittedName>
        <fullName evidence="1">Uncharacterized protein</fullName>
    </submittedName>
</protein>
<proteinExistence type="predicted"/>
<dbReference type="Proteomes" id="UP000199766">
    <property type="component" value="Unassembled WGS sequence"/>
</dbReference>
<name>A0A1H9LFV4_9BURK</name>
<dbReference type="RefSeq" id="WP_245751339.1">
    <property type="nucleotide sequence ID" value="NZ_FOGD01000004.1"/>
</dbReference>
<dbReference type="EMBL" id="FOGD01000004">
    <property type="protein sequence ID" value="SER10260.1"/>
    <property type="molecule type" value="Genomic_DNA"/>
</dbReference>